<keyword evidence="3" id="KW-1185">Reference proteome</keyword>
<organism evidence="2 3">
    <name type="scientific">Terrabacter carboxydivorans</name>
    <dbReference type="NCBI Taxonomy" id="619730"/>
    <lineage>
        <taxon>Bacteria</taxon>
        <taxon>Bacillati</taxon>
        <taxon>Actinomycetota</taxon>
        <taxon>Actinomycetes</taxon>
        <taxon>Micrococcales</taxon>
        <taxon>Intrasporangiaceae</taxon>
        <taxon>Terrabacter</taxon>
    </lineage>
</organism>
<proteinExistence type="predicted"/>
<evidence type="ECO:0000313" key="2">
    <source>
        <dbReference type="EMBL" id="GAA2499729.1"/>
    </source>
</evidence>
<dbReference type="Proteomes" id="UP001500730">
    <property type="component" value="Unassembled WGS sequence"/>
</dbReference>
<accession>A0ABP5ZLP6</accession>
<dbReference type="EMBL" id="BAAARE010000027">
    <property type="protein sequence ID" value="GAA2499729.1"/>
    <property type="molecule type" value="Genomic_DNA"/>
</dbReference>
<comment type="caution">
    <text evidence="2">The sequence shown here is derived from an EMBL/GenBank/DDBJ whole genome shotgun (WGS) entry which is preliminary data.</text>
</comment>
<evidence type="ECO:0000256" key="1">
    <source>
        <dbReference type="SAM" id="MobiDB-lite"/>
    </source>
</evidence>
<evidence type="ECO:0000313" key="3">
    <source>
        <dbReference type="Proteomes" id="UP001500730"/>
    </source>
</evidence>
<gene>
    <name evidence="2" type="ORF">GCM10009858_42550</name>
</gene>
<name>A0ABP5ZLP6_9MICO</name>
<sequence length="77" mass="7986">MRAVTAAASLRVSGRVVRWAAVVGSRRGTALVMTVSVPRGPAGDNRLSGTSTHGDRRAQVTVGEITRSHAETGETAD</sequence>
<reference evidence="3" key="1">
    <citation type="journal article" date="2019" name="Int. J. Syst. Evol. Microbiol.">
        <title>The Global Catalogue of Microorganisms (GCM) 10K type strain sequencing project: providing services to taxonomists for standard genome sequencing and annotation.</title>
        <authorList>
            <consortium name="The Broad Institute Genomics Platform"/>
            <consortium name="The Broad Institute Genome Sequencing Center for Infectious Disease"/>
            <person name="Wu L."/>
            <person name="Ma J."/>
        </authorList>
    </citation>
    <scope>NUCLEOTIDE SEQUENCE [LARGE SCALE GENOMIC DNA]</scope>
    <source>
        <strain evidence="3">JCM 16259</strain>
    </source>
</reference>
<feature type="region of interest" description="Disordered" evidence="1">
    <location>
        <begin position="36"/>
        <end position="57"/>
    </location>
</feature>
<evidence type="ECO:0008006" key="4">
    <source>
        <dbReference type="Google" id="ProtNLM"/>
    </source>
</evidence>
<protein>
    <recommendedName>
        <fullName evidence="4">Secreted protein</fullName>
    </recommendedName>
</protein>